<evidence type="ECO:0000256" key="5">
    <source>
        <dbReference type="PIRSR" id="PIRSR004692-3"/>
    </source>
</evidence>
<keyword evidence="2" id="KW-0677">Repeat</keyword>
<feature type="domain" description="CBS" evidence="7">
    <location>
        <begin position="229"/>
        <end position="289"/>
    </location>
</feature>
<evidence type="ECO:0000259" key="7">
    <source>
        <dbReference type="PROSITE" id="PS51371"/>
    </source>
</evidence>
<reference evidence="9" key="1">
    <citation type="submission" date="2014-05" db="EMBL/GenBank/DDBJ databases">
        <title>The transcriptome of the halophilic microalga Tetraselmis sp. GSL018 isolated from the Great Salt Lake, Utah.</title>
        <authorList>
            <person name="Jinkerson R.E."/>
            <person name="D'Adamo S."/>
            <person name="Posewitz M.C."/>
        </authorList>
    </citation>
    <scope>NUCLEOTIDE SEQUENCE</scope>
    <source>
        <strain evidence="9">GSL018</strain>
    </source>
</reference>
<comment type="similarity">
    <text evidence="1 4">Belongs to the SIS family. GutQ/KpsF subfamily.</text>
</comment>
<keyword evidence="3 6" id="KW-0129">CBS domain</keyword>
<dbReference type="PROSITE" id="PS51464">
    <property type="entry name" value="SIS"/>
    <property type="match status" value="1"/>
</dbReference>
<dbReference type="PANTHER" id="PTHR47476:SF2">
    <property type="entry name" value="ARABINOSE 5-PHOSPHATE ISOMERASE-RELATED"/>
    <property type="match status" value="1"/>
</dbReference>
<evidence type="ECO:0000256" key="3">
    <source>
        <dbReference type="ARBA" id="ARBA00023122"/>
    </source>
</evidence>
<feature type="domain" description="SIS" evidence="8">
    <location>
        <begin position="60"/>
        <end position="203"/>
    </location>
</feature>
<dbReference type="InterPro" id="IPR046348">
    <property type="entry name" value="SIS_dom_sf"/>
</dbReference>
<dbReference type="CDD" id="cd04604">
    <property type="entry name" value="CBS_pair_SIS_assoc"/>
    <property type="match status" value="1"/>
</dbReference>
<dbReference type="AlphaFoldDB" id="A0A061SPM1"/>
<dbReference type="Pfam" id="PF00571">
    <property type="entry name" value="CBS"/>
    <property type="match status" value="2"/>
</dbReference>
<name>A0A061SPM1_9CHLO</name>
<feature type="site" description="Catalytically relevant" evidence="5">
    <location>
        <position position="171"/>
    </location>
</feature>
<sequence>MSDIVCDTTVNGVSRGLSNSLGSVDYSHCSTGSLKQLFEEQHRFLNYFFDNLEYGPLQSFCEACLNCKGVLCFSGVGKSGFIAQKITQTLVSTGTKAVFLSPTDALHGDIGIVGPDDLLVLLSKSGGTEELLRLVPYARAKGAKLVSVTSVKGNKLEAACDMAIHLPLERELCPFDLAPVTSTAIQMLFGDTVAISLMLSRNLTKDEYAMNHPAGRIGKRLMLRVDDVMLTGEKLPLVTGEVKVVDTLVELSSKGCGCVLVVDNHNKLLGTFTDGDLRRTLQSIGPAALQTHVSEVMSKSPTVISAGAKAVDAMQTMEKGSRKVAFLPVVDDSSAVKGVVTLHGLVSAGL</sequence>
<dbReference type="SMART" id="SM00116">
    <property type="entry name" value="CBS"/>
    <property type="match status" value="2"/>
</dbReference>
<evidence type="ECO:0000256" key="6">
    <source>
        <dbReference type="PROSITE-ProRule" id="PRU00703"/>
    </source>
</evidence>
<protein>
    <submittedName>
        <fullName evidence="9">Arabinose-5-phosphate isomerase</fullName>
    </submittedName>
</protein>
<dbReference type="Pfam" id="PF01380">
    <property type="entry name" value="SIS"/>
    <property type="match status" value="1"/>
</dbReference>
<accession>A0A061SPM1</accession>
<dbReference type="Gene3D" id="3.10.580.10">
    <property type="entry name" value="CBS-domain"/>
    <property type="match status" value="1"/>
</dbReference>
<dbReference type="InterPro" id="IPR000644">
    <property type="entry name" value="CBS_dom"/>
</dbReference>
<evidence type="ECO:0000256" key="1">
    <source>
        <dbReference type="ARBA" id="ARBA00008165"/>
    </source>
</evidence>
<dbReference type="EMBL" id="GBEZ01000006">
    <property type="protein sequence ID" value="JAC84840.1"/>
    <property type="molecule type" value="Transcribed_RNA"/>
</dbReference>
<dbReference type="PANTHER" id="PTHR47476">
    <property type="match status" value="1"/>
</dbReference>
<dbReference type="GO" id="GO:0005975">
    <property type="term" value="P:carbohydrate metabolic process"/>
    <property type="evidence" value="ECO:0007669"/>
    <property type="project" value="InterPro"/>
</dbReference>
<organism evidence="9">
    <name type="scientific">Tetraselmis sp. GSL018</name>
    <dbReference type="NCBI Taxonomy" id="582737"/>
    <lineage>
        <taxon>Eukaryota</taxon>
        <taxon>Viridiplantae</taxon>
        <taxon>Chlorophyta</taxon>
        <taxon>core chlorophytes</taxon>
        <taxon>Chlorodendrophyceae</taxon>
        <taxon>Chlorodendrales</taxon>
        <taxon>Chlorodendraceae</taxon>
        <taxon>Tetraselmis</taxon>
    </lineage>
</organism>
<dbReference type="InterPro" id="IPR035474">
    <property type="entry name" value="SIS_Kpsf"/>
</dbReference>
<dbReference type="PROSITE" id="PS51371">
    <property type="entry name" value="CBS"/>
    <property type="match status" value="2"/>
</dbReference>
<feature type="site" description="Catalytically relevant" evidence="5">
    <location>
        <position position="78"/>
    </location>
</feature>
<dbReference type="CDD" id="cd05014">
    <property type="entry name" value="SIS_Kpsf"/>
    <property type="match status" value="1"/>
</dbReference>
<dbReference type="GO" id="GO:0097367">
    <property type="term" value="F:carbohydrate derivative binding"/>
    <property type="evidence" value="ECO:0007669"/>
    <property type="project" value="InterPro"/>
</dbReference>
<dbReference type="PIRSF" id="PIRSF004692">
    <property type="entry name" value="KdsD_KpsF"/>
    <property type="match status" value="1"/>
</dbReference>
<dbReference type="InterPro" id="IPR046342">
    <property type="entry name" value="CBS_dom_sf"/>
</dbReference>
<dbReference type="GO" id="GO:1901135">
    <property type="term" value="P:carbohydrate derivative metabolic process"/>
    <property type="evidence" value="ECO:0007669"/>
    <property type="project" value="InterPro"/>
</dbReference>
<evidence type="ECO:0000259" key="8">
    <source>
        <dbReference type="PROSITE" id="PS51464"/>
    </source>
</evidence>
<feature type="domain" description="CBS" evidence="7">
    <location>
        <begin position="297"/>
        <end position="350"/>
    </location>
</feature>
<dbReference type="GO" id="GO:0016853">
    <property type="term" value="F:isomerase activity"/>
    <property type="evidence" value="ECO:0007669"/>
    <property type="project" value="UniProtKB-KW"/>
</dbReference>
<evidence type="ECO:0000256" key="4">
    <source>
        <dbReference type="PIRNR" id="PIRNR004692"/>
    </source>
</evidence>
<gene>
    <name evidence="9" type="ORF">TSPGSL018_13</name>
</gene>
<dbReference type="SUPFAM" id="SSF53697">
    <property type="entry name" value="SIS domain"/>
    <property type="match status" value="1"/>
</dbReference>
<dbReference type="InterPro" id="IPR001347">
    <property type="entry name" value="SIS_dom"/>
</dbReference>
<dbReference type="Gene3D" id="3.40.50.10490">
    <property type="entry name" value="Glucose-6-phosphate isomerase like protein, domain 1"/>
    <property type="match status" value="1"/>
</dbReference>
<dbReference type="InterPro" id="IPR004800">
    <property type="entry name" value="KdsD/KpsF-type"/>
</dbReference>
<proteinExistence type="inferred from homology"/>
<keyword evidence="9" id="KW-0413">Isomerase</keyword>
<feature type="site" description="Catalytically relevant" evidence="5">
    <location>
        <position position="212"/>
    </location>
</feature>
<evidence type="ECO:0000313" key="9">
    <source>
        <dbReference type="EMBL" id="JAC84840.1"/>
    </source>
</evidence>
<dbReference type="NCBIfam" id="TIGR00393">
    <property type="entry name" value="kpsF"/>
    <property type="match status" value="1"/>
</dbReference>
<evidence type="ECO:0000256" key="2">
    <source>
        <dbReference type="ARBA" id="ARBA00022737"/>
    </source>
</evidence>
<feature type="site" description="Catalytically relevant" evidence="5">
    <location>
        <position position="130"/>
    </location>
</feature>